<evidence type="ECO:0000256" key="1">
    <source>
        <dbReference type="ARBA" id="ARBA00004123"/>
    </source>
</evidence>
<gene>
    <name evidence="5" type="primary">RFA2_2</name>
    <name evidence="5" type="ORF">EIP91_011322</name>
</gene>
<dbReference type="STRING" id="92696.A0A4R0R864"/>
<dbReference type="InterPro" id="IPR040260">
    <property type="entry name" value="RFA2-like"/>
</dbReference>
<dbReference type="PANTHER" id="PTHR13989">
    <property type="entry name" value="REPLICATION PROTEIN A-RELATED"/>
    <property type="match status" value="1"/>
</dbReference>
<comment type="caution">
    <text evidence="5">The sequence shown here is derived from an EMBL/GenBank/DDBJ whole genome shotgun (WGS) entry which is preliminary data.</text>
</comment>
<dbReference type="AlphaFoldDB" id="A0A4R0R864"/>
<evidence type="ECO:0000313" key="5">
    <source>
        <dbReference type="EMBL" id="TCD59848.1"/>
    </source>
</evidence>
<keyword evidence="3" id="KW-0539">Nucleus</keyword>
<dbReference type="SUPFAM" id="SSF50249">
    <property type="entry name" value="Nucleic acid-binding proteins"/>
    <property type="match status" value="1"/>
</dbReference>
<dbReference type="GO" id="GO:0006289">
    <property type="term" value="P:nucleotide-excision repair"/>
    <property type="evidence" value="ECO:0007669"/>
    <property type="project" value="TreeGrafter"/>
</dbReference>
<dbReference type="Gene3D" id="2.40.50.140">
    <property type="entry name" value="Nucleic acid-binding proteins"/>
    <property type="match status" value="1"/>
</dbReference>
<dbReference type="GO" id="GO:0005662">
    <property type="term" value="C:DNA replication factor A complex"/>
    <property type="evidence" value="ECO:0007669"/>
    <property type="project" value="TreeGrafter"/>
</dbReference>
<keyword evidence="6" id="KW-1185">Reference proteome</keyword>
<dbReference type="Proteomes" id="UP000292702">
    <property type="component" value="Unassembled WGS sequence"/>
</dbReference>
<feature type="compositionally biased region" description="Low complexity" evidence="4">
    <location>
        <begin position="188"/>
        <end position="198"/>
    </location>
</feature>
<feature type="region of interest" description="Disordered" evidence="4">
    <location>
        <begin position="1"/>
        <end position="26"/>
    </location>
</feature>
<evidence type="ECO:0000256" key="3">
    <source>
        <dbReference type="ARBA" id="ARBA00023242"/>
    </source>
</evidence>
<dbReference type="GO" id="GO:0035861">
    <property type="term" value="C:site of double-strand break"/>
    <property type="evidence" value="ECO:0007669"/>
    <property type="project" value="TreeGrafter"/>
</dbReference>
<reference evidence="5 6" key="1">
    <citation type="submission" date="2018-11" db="EMBL/GenBank/DDBJ databases">
        <title>Genome assembly of Steccherinum ochraceum LE-BIN_3174, the white-rot fungus of the Steccherinaceae family (The Residual Polyporoid clade, Polyporales, Basidiomycota).</title>
        <authorList>
            <person name="Fedorova T.V."/>
            <person name="Glazunova O.A."/>
            <person name="Landesman E.O."/>
            <person name="Moiseenko K.V."/>
            <person name="Psurtseva N.V."/>
            <person name="Savinova O.S."/>
            <person name="Shakhova N.V."/>
            <person name="Tyazhelova T.V."/>
            <person name="Vasina D.V."/>
        </authorList>
    </citation>
    <scope>NUCLEOTIDE SEQUENCE [LARGE SCALE GENOMIC DNA]</scope>
    <source>
        <strain evidence="5 6">LE-BIN_3174</strain>
    </source>
</reference>
<proteinExistence type="predicted"/>
<comment type="subcellular location">
    <subcellularLocation>
        <location evidence="1">Nucleus</location>
    </subcellularLocation>
</comment>
<dbReference type="InterPro" id="IPR012340">
    <property type="entry name" value="NA-bd_OB-fold"/>
</dbReference>
<feature type="compositionally biased region" description="Acidic residues" evidence="4">
    <location>
        <begin position="241"/>
        <end position="258"/>
    </location>
</feature>
<dbReference type="GO" id="GO:0000781">
    <property type="term" value="C:chromosome, telomeric region"/>
    <property type="evidence" value="ECO:0007669"/>
    <property type="project" value="TreeGrafter"/>
</dbReference>
<dbReference type="GO" id="GO:0000724">
    <property type="term" value="P:double-strand break repair via homologous recombination"/>
    <property type="evidence" value="ECO:0007669"/>
    <property type="project" value="TreeGrafter"/>
</dbReference>
<feature type="compositionally biased region" description="Pro residues" evidence="4">
    <location>
        <begin position="173"/>
        <end position="187"/>
    </location>
</feature>
<evidence type="ECO:0000256" key="4">
    <source>
        <dbReference type="SAM" id="MobiDB-lite"/>
    </source>
</evidence>
<dbReference type="GO" id="GO:0003697">
    <property type="term" value="F:single-stranded DNA binding"/>
    <property type="evidence" value="ECO:0007669"/>
    <property type="project" value="TreeGrafter"/>
</dbReference>
<feature type="region of interest" description="Disordered" evidence="4">
    <location>
        <begin position="166"/>
        <end position="210"/>
    </location>
</feature>
<dbReference type="EMBL" id="RWJN01000720">
    <property type="protein sequence ID" value="TCD59848.1"/>
    <property type="molecule type" value="Genomic_DNA"/>
</dbReference>
<protein>
    <submittedName>
        <fullName evidence="5">Replication factor A protein 2</fullName>
    </submittedName>
</protein>
<keyword evidence="2" id="KW-0238">DNA-binding</keyword>
<name>A0A4R0R864_9APHY</name>
<sequence>MADDSFYQDGAGTQHPDFGSQEDHKPLERDWQTALRPVTIRQIHDAELPYTKADFKMNGKEVKNLTIVAQIISEDVNSDGEIRRITYTLEDGTSKGRLRAFYNGSPGFPAPKFPLQYGRFSGTLFRKGATNFLKVNHLRPVKDVHEIYSHVLEVVAVTLLYERGPPVKGTQRPAPPEPSQSEAPPPTAKVAPTPANDAIGDDTADASSSAESFVLVASARQVDENVDAHEPDNAEVPAAAEEAEAEPAEEPPDSDTDNDSFKTAESDDEGEGSIAESLSPLNNLAGLPNERDPYSHLSTLQRDILLYLYNTENKEEWTNGTHVGIIFRDLQTKGGPINISTLSDALDKLVEEKHIDEPKANYFRLIGLPERASDIL</sequence>
<dbReference type="PANTHER" id="PTHR13989:SF16">
    <property type="entry name" value="REPLICATION PROTEIN A2"/>
    <property type="match status" value="1"/>
</dbReference>
<evidence type="ECO:0000313" key="6">
    <source>
        <dbReference type="Proteomes" id="UP000292702"/>
    </source>
</evidence>
<accession>A0A4R0R864</accession>
<feature type="region of interest" description="Disordered" evidence="4">
    <location>
        <begin position="238"/>
        <end position="288"/>
    </location>
</feature>
<evidence type="ECO:0000256" key="2">
    <source>
        <dbReference type="ARBA" id="ARBA00023125"/>
    </source>
</evidence>
<dbReference type="GO" id="GO:0006260">
    <property type="term" value="P:DNA replication"/>
    <property type="evidence" value="ECO:0007669"/>
    <property type="project" value="TreeGrafter"/>
</dbReference>
<organism evidence="5 6">
    <name type="scientific">Steccherinum ochraceum</name>
    <dbReference type="NCBI Taxonomy" id="92696"/>
    <lineage>
        <taxon>Eukaryota</taxon>
        <taxon>Fungi</taxon>
        <taxon>Dikarya</taxon>
        <taxon>Basidiomycota</taxon>
        <taxon>Agaricomycotina</taxon>
        <taxon>Agaricomycetes</taxon>
        <taxon>Polyporales</taxon>
        <taxon>Steccherinaceae</taxon>
        <taxon>Steccherinum</taxon>
    </lineage>
</organism>
<dbReference type="OrthoDB" id="25571at2759"/>